<evidence type="ECO:0000256" key="1">
    <source>
        <dbReference type="ARBA" id="ARBA00004141"/>
    </source>
</evidence>
<dbReference type="AlphaFoldDB" id="A0A0G2ES55"/>
<feature type="transmembrane region" description="Helical" evidence="8">
    <location>
        <begin position="366"/>
        <end position="389"/>
    </location>
</feature>
<name>A0A0G2ES55_PHACM</name>
<dbReference type="GO" id="GO:1902600">
    <property type="term" value="P:proton transmembrane transport"/>
    <property type="evidence" value="ECO:0007669"/>
    <property type="project" value="InterPro"/>
</dbReference>
<keyword evidence="6 8" id="KW-0472">Membrane</keyword>
<feature type="transmembrane region" description="Helical" evidence="8">
    <location>
        <begin position="248"/>
        <end position="268"/>
    </location>
</feature>
<feature type="transmembrane region" description="Helical" evidence="8">
    <location>
        <begin position="181"/>
        <end position="206"/>
    </location>
</feature>
<feature type="transmembrane region" description="Helical" evidence="8">
    <location>
        <begin position="340"/>
        <end position="359"/>
    </location>
</feature>
<comment type="subcellular location">
    <subcellularLocation>
        <location evidence="1">Membrane</location>
        <topology evidence="1">Multi-pass membrane protein</topology>
    </subcellularLocation>
</comment>
<evidence type="ECO:0000256" key="8">
    <source>
        <dbReference type="SAM" id="Phobius"/>
    </source>
</evidence>
<evidence type="ECO:0000259" key="9">
    <source>
        <dbReference type="Pfam" id="PF00999"/>
    </source>
</evidence>
<dbReference type="GO" id="GO:0015297">
    <property type="term" value="F:antiporter activity"/>
    <property type="evidence" value="ECO:0007669"/>
    <property type="project" value="InterPro"/>
</dbReference>
<proteinExistence type="predicted"/>
<evidence type="ECO:0000256" key="5">
    <source>
        <dbReference type="ARBA" id="ARBA00023065"/>
    </source>
</evidence>
<accession>A0A0G2ES55</accession>
<dbReference type="PANTHER" id="PTHR32468">
    <property type="entry name" value="CATION/H + ANTIPORTER"/>
    <property type="match status" value="1"/>
</dbReference>
<dbReference type="Gene3D" id="1.20.1530.20">
    <property type="match status" value="1"/>
</dbReference>
<feature type="transmembrane region" description="Helical" evidence="8">
    <location>
        <begin position="81"/>
        <end position="97"/>
    </location>
</feature>
<reference evidence="10 11" key="2">
    <citation type="submission" date="2015-05" db="EMBL/GenBank/DDBJ databases">
        <authorList>
            <person name="Morales-Cruz A."/>
            <person name="Amrine K.C."/>
            <person name="Cantu D."/>
        </authorList>
    </citation>
    <scope>NUCLEOTIDE SEQUENCE [LARGE SCALE GENOMIC DNA]</scope>
    <source>
        <strain evidence="10">UCRPC4</strain>
    </source>
</reference>
<evidence type="ECO:0000256" key="7">
    <source>
        <dbReference type="SAM" id="MobiDB-lite"/>
    </source>
</evidence>
<dbReference type="Pfam" id="PF00999">
    <property type="entry name" value="Na_H_Exchanger"/>
    <property type="match status" value="1"/>
</dbReference>
<evidence type="ECO:0000256" key="2">
    <source>
        <dbReference type="ARBA" id="ARBA00022448"/>
    </source>
</evidence>
<feature type="compositionally biased region" description="Gly residues" evidence="7">
    <location>
        <begin position="927"/>
        <end position="938"/>
    </location>
</feature>
<reference evidence="10 11" key="1">
    <citation type="submission" date="2015-05" db="EMBL/GenBank/DDBJ databases">
        <title>Distinctive expansion of gene families associated with plant cell wall degradation and secondary metabolism in the genomes of grapevine trunk pathogens.</title>
        <authorList>
            <person name="Lawrence D.P."/>
            <person name="Travadon R."/>
            <person name="Rolshausen P.E."/>
            <person name="Baumgartner K."/>
        </authorList>
    </citation>
    <scope>NUCLEOTIDE SEQUENCE [LARGE SCALE GENOMIC DNA]</scope>
    <source>
        <strain evidence="10">UCRPC4</strain>
    </source>
</reference>
<keyword evidence="5" id="KW-0406">Ion transport</keyword>
<protein>
    <submittedName>
        <fullName evidence="10">Putative k+ homeostasis protein kha1</fullName>
    </submittedName>
</protein>
<evidence type="ECO:0000256" key="3">
    <source>
        <dbReference type="ARBA" id="ARBA00022692"/>
    </source>
</evidence>
<feature type="transmembrane region" description="Helical" evidence="8">
    <location>
        <begin position="146"/>
        <end position="169"/>
    </location>
</feature>
<feature type="transmembrane region" description="Helical" evidence="8">
    <location>
        <begin position="218"/>
        <end position="242"/>
    </location>
</feature>
<dbReference type="InterPro" id="IPR038770">
    <property type="entry name" value="Na+/solute_symporter_sf"/>
</dbReference>
<dbReference type="InterPro" id="IPR006153">
    <property type="entry name" value="Cation/H_exchanger_TM"/>
</dbReference>
<dbReference type="PANTHER" id="PTHR32468:SF0">
    <property type="entry name" value="K(+)_H(+) ANTIPORTER 1"/>
    <property type="match status" value="1"/>
</dbReference>
<dbReference type="InterPro" id="IPR050794">
    <property type="entry name" value="CPA2_transporter"/>
</dbReference>
<feature type="transmembrane region" description="Helical" evidence="8">
    <location>
        <begin position="434"/>
        <end position="454"/>
    </location>
</feature>
<feature type="transmembrane region" description="Helical" evidence="8">
    <location>
        <begin position="52"/>
        <end position="69"/>
    </location>
</feature>
<evidence type="ECO:0000313" key="10">
    <source>
        <dbReference type="EMBL" id="KKY25587.1"/>
    </source>
</evidence>
<dbReference type="GO" id="GO:0016020">
    <property type="term" value="C:membrane"/>
    <property type="evidence" value="ECO:0007669"/>
    <property type="project" value="UniProtKB-SubCell"/>
</dbReference>
<dbReference type="Proteomes" id="UP000053317">
    <property type="component" value="Unassembled WGS sequence"/>
</dbReference>
<evidence type="ECO:0000313" key="11">
    <source>
        <dbReference type="Proteomes" id="UP000053317"/>
    </source>
</evidence>
<feature type="region of interest" description="Disordered" evidence="7">
    <location>
        <begin position="914"/>
        <end position="967"/>
    </location>
</feature>
<evidence type="ECO:0000256" key="4">
    <source>
        <dbReference type="ARBA" id="ARBA00022989"/>
    </source>
</evidence>
<feature type="domain" description="Cation/H+ exchanger transmembrane" evidence="9">
    <location>
        <begin position="62"/>
        <end position="447"/>
    </location>
</feature>
<feature type="transmembrane region" description="Helical" evidence="8">
    <location>
        <begin position="289"/>
        <end position="320"/>
    </location>
</feature>
<dbReference type="OrthoDB" id="2687058at2759"/>
<evidence type="ECO:0000256" key="6">
    <source>
        <dbReference type="ARBA" id="ARBA00023136"/>
    </source>
</evidence>
<dbReference type="EMBL" id="LCWF01000040">
    <property type="protein sequence ID" value="KKY25587.1"/>
    <property type="molecule type" value="Genomic_DNA"/>
</dbReference>
<feature type="transmembrane region" description="Helical" evidence="8">
    <location>
        <begin position="117"/>
        <end position="134"/>
    </location>
</feature>
<organism evidence="10 11">
    <name type="scientific">Phaeomoniella chlamydospora</name>
    <name type="common">Phaeoacremonium chlamydosporum</name>
    <dbReference type="NCBI Taxonomy" id="158046"/>
    <lineage>
        <taxon>Eukaryota</taxon>
        <taxon>Fungi</taxon>
        <taxon>Dikarya</taxon>
        <taxon>Ascomycota</taxon>
        <taxon>Pezizomycotina</taxon>
        <taxon>Eurotiomycetes</taxon>
        <taxon>Chaetothyriomycetidae</taxon>
        <taxon>Phaeomoniellales</taxon>
        <taxon>Phaeomoniellaceae</taxon>
        <taxon>Phaeomoniella</taxon>
    </lineage>
</organism>
<sequence>MASAATTAVSTVTQVVTQTVSSASSTATSRVAPQAGIFEDGDPSEYDADNPIILFIIQAGIIIIFCRLLHYPLSKLRQPRVIAEVIGGVLLGPSVMGRIPGFTDSIFSEDSMAPLKLAANLGLLLFLFLVGLEVDLRFLLSNWRVALSVSAAGMALPFGLGCAIAYGLYHEFSDDAGTEPVAFGTFTLFIGIAMAITAFPVLCRILTELKLLTTPVGVIVLSAGVGNDVVGWILLALCVALVNSGSGIVALWVLLTGLGWTLFIVFAARPALIWVLRRTGSLQNGPTQGVMALTLLLTLTSAFFTGVIGIHPIFGAFLVGLICPHEGGFAIKVTEKLEDLVITLFLPLYFALSGLNTNLGLLDSGLVWGYVIGVIAIAFAGKIIGGAVASRLNGLVWRESFTIGCLMSCKGLVELIVLNIGLNAKILSTRTFTMFVVMALVTTFATTPLTSFLYPDSYQKKLDLWKQGKIDWNGNPILPDDTSSDRGQDTSADRDVVRRLLVYLRLDALPGLFTFITLMGGRSESAGTTIAHHTTQAKNTETSDEYPHALVRRRNAVEVHGLRLAELTERESSVMQVSEIQEYANRDPVVKTFRTFGQFNDVAVAGSLAVVPERSYPDTLLSRASDISSDLILIPWSETGYMSEQNPILLPEDEISDLKPLTGPYASFVTSIFTSSTPLQSNVAIFIDRGFGSGGPQEPGDSKAKTPITRSLQRTDTGGVSIYNDKTSKPTLPNLDHSHHIFVPYLGGSDDYLALRFALQLAKNESVTLTAVYFEIGSESSSSESKEKTITSSRSNDAFLFDHLSTTIPSPLKSRIVFRTETIPSSSKQEIQAQILSTALKDIGQNPKNSGDLVIVGQRANQALSSQDSSSGISNCLGSLAAALIEGSRPTEDSGVGKRLSTGVLSKASLVVIKSKDSPSSSSAGGTATGGGGGGGGNSTPAVAQKVGHSDFEDDDDYHDVGVAIAK</sequence>
<keyword evidence="3 8" id="KW-0812">Transmembrane</keyword>
<keyword evidence="2" id="KW-0813">Transport</keyword>
<keyword evidence="4 8" id="KW-1133">Transmembrane helix</keyword>
<comment type="caution">
    <text evidence="10">The sequence shown here is derived from an EMBL/GenBank/DDBJ whole genome shotgun (WGS) entry which is preliminary data.</text>
</comment>
<keyword evidence="11" id="KW-1185">Reference proteome</keyword>
<gene>
    <name evidence="10" type="ORF">UCRPC4_g01657</name>
</gene>
<feature type="transmembrane region" description="Helical" evidence="8">
    <location>
        <begin position="401"/>
        <end position="422"/>
    </location>
</feature>